<dbReference type="NCBIfam" id="TIGR03125">
    <property type="entry name" value="citrate_citG"/>
    <property type="match status" value="1"/>
</dbReference>
<name>B7LR16_ESCF3</name>
<dbReference type="EMBL" id="CU928158">
    <property type="protein sequence ID" value="CAQ90619.1"/>
    <property type="molecule type" value="Genomic_DNA"/>
</dbReference>
<evidence type="ECO:0000256" key="7">
    <source>
        <dbReference type="ARBA" id="ARBA00022840"/>
    </source>
</evidence>
<gene>
    <name evidence="8" type="primary">citG</name>
    <name evidence="9" type="ordered locus">EFER_3126</name>
</gene>
<evidence type="ECO:0000256" key="2">
    <source>
        <dbReference type="ARBA" id="ARBA00006812"/>
    </source>
</evidence>
<evidence type="ECO:0000256" key="5">
    <source>
        <dbReference type="ARBA" id="ARBA00022679"/>
    </source>
</evidence>
<comment type="function">
    <text evidence="8">Catalyzes the formation of 2-(5''-triphosphoribosyl)-3'-dephosphocoenzyme-A, the precursor of the prosthetic group of the holo-acyl carrier protein (gamma chain) of citrate lyase, from ATP and dephospho-CoA.</text>
</comment>
<evidence type="ECO:0000256" key="3">
    <source>
        <dbReference type="ARBA" id="ARBA00012074"/>
    </source>
</evidence>
<dbReference type="PANTHER" id="PTHR30201:SF2">
    <property type="entry name" value="2-(5''-TRIPHOSPHORIBOSYL)-3'-DEPHOSPHOCOENZYME-A SYNTHASE"/>
    <property type="match status" value="1"/>
</dbReference>
<dbReference type="HOGENOM" id="CLU_056179_1_0_6"/>
<dbReference type="AlphaFoldDB" id="B7LR16"/>
<keyword evidence="6 8" id="KW-0547">Nucleotide-binding</keyword>
<reference evidence="10" key="1">
    <citation type="journal article" date="2009" name="PLoS Genet.">
        <title>Organised genome dynamics in the Escherichia coli species results in highly diverse adaptive paths.</title>
        <authorList>
            <person name="Touchon M."/>
            <person name="Hoede C."/>
            <person name="Tenaillon O."/>
            <person name="Barbe V."/>
            <person name="Baeriswyl S."/>
            <person name="Bidet P."/>
            <person name="Bingen E."/>
            <person name="Bonacorsi S."/>
            <person name="Bouchier C."/>
            <person name="Bouvet O."/>
            <person name="Calteau A."/>
            <person name="Chiapello H."/>
            <person name="Clermont O."/>
            <person name="Cruveiller S."/>
            <person name="Danchin A."/>
            <person name="Diard M."/>
            <person name="Dossat C."/>
            <person name="Karoui M.E."/>
            <person name="Frapy E."/>
            <person name="Garry L."/>
            <person name="Ghigo J.M."/>
            <person name="Gilles A.M."/>
            <person name="Johnson J."/>
            <person name="Le Bouguenec C."/>
            <person name="Lescat M."/>
            <person name="Mangenot S."/>
            <person name="Martinez-Jehanne V."/>
            <person name="Matic I."/>
            <person name="Nassif X."/>
            <person name="Oztas S."/>
            <person name="Petit M.A."/>
            <person name="Pichon C."/>
            <person name="Rouy Z."/>
            <person name="Ruf C.S."/>
            <person name="Schneider D."/>
            <person name="Tourret J."/>
            <person name="Vacherie B."/>
            <person name="Vallenet D."/>
            <person name="Medigue C."/>
            <person name="Rocha E.P.C."/>
            <person name="Denamur E."/>
        </authorList>
    </citation>
    <scope>NUCLEOTIDE SEQUENCE [LARGE SCALE GENOMIC DNA]</scope>
    <source>
        <strain evidence="10">ATCC 35469 / DSM 13698 / BCRC 15582 / CCUG 18766 / IAM 14443 / JCM 21226 / LMG 7866 / NBRC 102419 / NCTC 12128 / CDC 0568-73</strain>
    </source>
</reference>
<organism evidence="9 10">
    <name type="scientific">Escherichia fergusonii (strain ATCC 35469 / DSM 13698 / CCUG 18766 / IAM 14443 / JCM 21226 / LMG 7866 / NBRC 102419 / NCTC 12128 / CDC 0568-73)</name>
    <dbReference type="NCBI Taxonomy" id="585054"/>
    <lineage>
        <taxon>Bacteria</taxon>
        <taxon>Pseudomonadati</taxon>
        <taxon>Pseudomonadota</taxon>
        <taxon>Gammaproteobacteria</taxon>
        <taxon>Enterobacterales</taxon>
        <taxon>Enterobacteriaceae</taxon>
        <taxon>Escherichia</taxon>
    </lineage>
</organism>
<evidence type="ECO:0000313" key="9">
    <source>
        <dbReference type="EMBL" id="CAQ90619.1"/>
    </source>
</evidence>
<dbReference type="Gene3D" id="1.10.4200.10">
    <property type="entry name" value="Triphosphoribosyl-dephospho-CoA protein"/>
    <property type="match status" value="1"/>
</dbReference>
<dbReference type="Pfam" id="PF01874">
    <property type="entry name" value="CitG"/>
    <property type="match status" value="1"/>
</dbReference>
<dbReference type="InterPro" id="IPR002736">
    <property type="entry name" value="CitG"/>
</dbReference>
<dbReference type="GO" id="GO:0046917">
    <property type="term" value="F:triphosphoribosyl-dephospho-CoA synthase activity"/>
    <property type="evidence" value="ECO:0007669"/>
    <property type="project" value="UniProtKB-UniRule"/>
</dbReference>
<sequence>MYSTDSNAQWIGECLLKAILMEVCAWPKPGLVTPLSQGAHTDMDIWLFITSSSTIAPCFTLCAIAGENHNGELTELFPVIRKIGIQYENKLLNATQQINTQRGILFSSALLAAVAGWLSAQKQPLTYCALSQNISTLCQNLCRNDFAQLNQRAAKTQGEKLYSEFGITGIRGEAEHGFPLVCNIALPALHQALAHQLSWRESLIHTLLALMACCEDTTVLSRGGQKALREMQSRAQRLVDQGGMLQPDIGKKLTDFNQWCVDNWISPGGCADLLALTLAMYFLCQGDKHLIQENI</sequence>
<dbReference type="Proteomes" id="UP000000745">
    <property type="component" value="Chromosome"/>
</dbReference>
<dbReference type="InterPro" id="IPR017551">
    <property type="entry name" value="TriPribosyl-deP-CoA_syn_CitG"/>
</dbReference>
<dbReference type="OrthoDB" id="114886at2"/>
<dbReference type="RefSeq" id="WP_000287498.1">
    <property type="nucleotide sequence ID" value="NC_011740.1"/>
</dbReference>
<evidence type="ECO:0000256" key="8">
    <source>
        <dbReference type="HAMAP-Rule" id="MF_00397"/>
    </source>
</evidence>
<accession>B7LR16</accession>
<comment type="catalytic activity">
    <reaction evidence="1 8">
        <text>3'-dephospho-CoA + ATP = 2'-(5''-triphospho-alpha-D-ribosyl)-3'-dephospho-CoA + adenine</text>
        <dbReference type="Rhea" id="RHEA:15117"/>
        <dbReference type="ChEBI" id="CHEBI:16708"/>
        <dbReference type="ChEBI" id="CHEBI:30616"/>
        <dbReference type="ChEBI" id="CHEBI:57328"/>
        <dbReference type="ChEBI" id="CHEBI:61378"/>
        <dbReference type="EC" id="2.4.2.52"/>
    </reaction>
</comment>
<dbReference type="PANTHER" id="PTHR30201">
    <property type="entry name" value="TRIPHOSPHORIBOSYL-DEPHOSPHO-COA SYNTHASE"/>
    <property type="match status" value="1"/>
</dbReference>
<evidence type="ECO:0000313" key="10">
    <source>
        <dbReference type="Proteomes" id="UP000000745"/>
    </source>
</evidence>
<proteinExistence type="inferred from homology"/>
<comment type="similarity">
    <text evidence="2 8">Belongs to the CitG/MdcB family.</text>
</comment>
<keyword evidence="7 8" id="KW-0067">ATP-binding</keyword>
<dbReference type="KEGG" id="efe:EFER_3126"/>
<keyword evidence="10" id="KW-1185">Reference proteome</keyword>
<dbReference type="EC" id="2.4.2.52" evidence="3 8"/>
<evidence type="ECO:0000256" key="6">
    <source>
        <dbReference type="ARBA" id="ARBA00022741"/>
    </source>
</evidence>
<dbReference type="GeneID" id="75060258"/>
<dbReference type="HAMAP" id="MF_00397">
    <property type="entry name" value="CitG"/>
    <property type="match status" value="1"/>
</dbReference>
<dbReference type="GO" id="GO:0051191">
    <property type="term" value="P:prosthetic group biosynthetic process"/>
    <property type="evidence" value="ECO:0007669"/>
    <property type="project" value="TreeGrafter"/>
</dbReference>
<dbReference type="GO" id="GO:0005524">
    <property type="term" value="F:ATP binding"/>
    <property type="evidence" value="ECO:0007669"/>
    <property type="project" value="UniProtKB-KW"/>
</dbReference>
<protein>
    <recommendedName>
        <fullName evidence="4 8">2-(5''-triphosphoribosyl)-3'-dephosphocoenzyme-A synthase</fullName>
        <shortName evidence="8">2-(5''-triphosphoribosyl)-3'-dephospho-CoA synthase</shortName>
        <ecNumber evidence="3 8">2.4.2.52</ecNumber>
    </recommendedName>
</protein>
<evidence type="ECO:0000256" key="1">
    <source>
        <dbReference type="ARBA" id="ARBA00001210"/>
    </source>
</evidence>
<evidence type="ECO:0000256" key="4">
    <source>
        <dbReference type="ARBA" id="ARBA00020625"/>
    </source>
</evidence>
<keyword evidence="5 8" id="KW-0808">Transferase</keyword>